<dbReference type="Proteomes" id="UP001597036">
    <property type="component" value="Unassembled WGS sequence"/>
</dbReference>
<feature type="signal peptide" evidence="1">
    <location>
        <begin position="1"/>
        <end position="24"/>
    </location>
</feature>
<dbReference type="RefSeq" id="WP_377939448.1">
    <property type="nucleotide sequence ID" value="NZ_JBHTHQ010000026.1"/>
</dbReference>
<organism evidence="2 3">
    <name type="scientific">Alloscardovia venturai</name>
    <dbReference type="NCBI Taxonomy" id="1769421"/>
    <lineage>
        <taxon>Bacteria</taxon>
        <taxon>Bacillati</taxon>
        <taxon>Actinomycetota</taxon>
        <taxon>Actinomycetes</taxon>
        <taxon>Bifidobacteriales</taxon>
        <taxon>Bifidobacteriaceae</taxon>
        <taxon>Alloscardovia</taxon>
    </lineage>
</organism>
<reference evidence="3" key="1">
    <citation type="journal article" date="2019" name="Int. J. Syst. Evol. Microbiol.">
        <title>The Global Catalogue of Microorganisms (GCM) 10K type strain sequencing project: providing services to taxonomists for standard genome sequencing and annotation.</title>
        <authorList>
            <consortium name="The Broad Institute Genomics Platform"/>
            <consortium name="The Broad Institute Genome Sequencing Center for Infectious Disease"/>
            <person name="Wu L."/>
            <person name="Ma J."/>
        </authorList>
    </citation>
    <scope>NUCLEOTIDE SEQUENCE [LARGE SCALE GENOMIC DNA]</scope>
    <source>
        <strain evidence="3">CCM 8604</strain>
    </source>
</reference>
<protein>
    <submittedName>
        <fullName evidence="2">Uncharacterized protein</fullName>
    </submittedName>
</protein>
<evidence type="ECO:0000313" key="2">
    <source>
        <dbReference type="EMBL" id="MFD0705675.1"/>
    </source>
</evidence>
<comment type="caution">
    <text evidence="2">The sequence shown here is derived from an EMBL/GenBank/DDBJ whole genome shotgun (WGS) entry which is preliminary data.</text>
</comment>
<accession>A0ABW2Y5Y1</accession>
<dbReference type="EMBL" id="JBHTHQ010000026">
    <property type="protein sequence ID" value="MFD0705675.1"/>
    <property type="molecule type" value="Genomic_DNA"/>
</dbReference>
<gene>
    <name evidence="2" type="ORF">ACFQY8_07960</name>
</gene>
<proteinExistence type="predicted"/>
<feature type="chain" id="PRO_5045339276" evidence="1">
    <location>
        <begin position="25"/>
        <end position="242"/>
    </location>
</feature>
<keyword evidence="1" id="KW-0732">Signal</keyword>
<evidence type="ECO:0000313" key="3">
    <source>
        <dbReference type="Proteomes" id="UP001597036"/>
    </source>
</evidence>
<evidence type="ECO:0000256" key="1">
    <source>
        <dbReference type="SAM" id="SignalP"/>
    </source>
</evidence>
<name>A0ABW2Y5Y1_9BIFI</name>
<sequence>MKKTAITSVILIALLSLSAQPAFASTTSLTSTINVEEQALVADVQQSGSSVDAELEEMIEEYQAKSIDSAYTEQQRIDSKEIAYTLTQLRHRIHNPLPTTRSGNSGYDSVAGAILAWFNSRGYKLSAELFSHAMSNKALGSAFSPTNGSRIRSSSVVTSINKNKNASGSAAFPNSGNTTQRDLYYAIHSFDWKTNRGVFTLTDTYNFGKDNNYPSVQGVAVNVAYAMQRSGYITPFLVVIAY</sequence>
<keyword evidence="3" id="KW-1185">Reference proteome</keyword>